<feature type="domain" description="Glycosyl hydrolase family 13 catalytic" evidence="21">
    <location>
        <begin position="65"/>
        <end position="427"/>
    </location>
</feature>
<keyword evidence="18" id="KW-1133">Transmembrane helix</keyword>
<dbReference type="Gene3D" id="2.60.40.1110">
    <property type="match status" value="2"/>
</dbReference>
<dbReference type="SMART" id="SM01066">
    <property type="entry name" value="CBM_25"/>
    <property type="match status" value="1"/>
</dbReference>
<feature type="compositionally biased region" description="Polar residues" evidence="17">
    <location>
        <begin position="1844"/>
        <end position="1857"/>
    </location>
</feature>
<dbReference type="SUPFAM" id="SSF81296">
    <property type="entry name" value="E set domains"/>
    <property type="match status" value="1"/>
</dbReference>
<feature type="compositionally biased region" description="Basic and acidic residues" evidence="17">
    <location>
        <begin position="1753"/>
        <end position="1800"/>
    </location>
</feature>
<dbReference type="InterPro" id="IPR004193">
    <property type="entry name" value="Glyco_hydro_13_N"/>
</dbReference>
<dbReference type="PANTHER" id="PTHR43002">
    <property type="entry name" value="GLYCOGEN DEBRANCHING ENZYME"/>
    <property type="match status" value="1"/>
</dbReference>
<feature type="compositionally biased region" description="Basic and acidic residues" evidence="17">
    <location>
        <begin position="1859"/>
        <end position="1876"/>
    </location>
</feature>
<evidence type="ECO:0000259" key="21">
    <source>
        <dbReference type="SMART" id="SM00642"/>
    </source>
</evidence>
<dbReference type="InterPro" id="IPR005085">
    <property type="entry name" value="CBM25"/>
</dbReference>
<dbReference type="Pfam" id="PF02806">
    <property type="entry name" value="Alpha-amylase_C"/>
    <property type="match status" value="1"/>
</dbReference>
<dbReference type="InterPro" id="IPR017853">
    <property type="entry name" value="GH"/>
</dbReference>
<dbReference type="InterPro" id="IPR006048">
    <property type="entry name" value="A-amylase/branching_C"/>
</dbReference>
<dbReference type="CDD" id="cd02860">
    <property type="entry name" value="E_set_Pullulanase"/>
    <property type="match status" value="1"/>
</dbReference>
<evidence type="ECO:0000256" key="11">
    <source>
        <dbReference type="ARBA" id="ARBA00023965"/>
    </source>
</evidence>
<evidence type="ECO:0000256" key="16">
    <source>
        <dbReference type="RuleBase" id="RU003615"/>
    </source>
</evidence>
<evidence type="ECO:0000256" key="1">
    <source>
        <dbReference type="ARBA" id="ARBA00000548"/>
    </source>
</evidence>
<dbReference type="NCBIfam" id="TIGR02104">
    <property type="entry name" value="pulA_typeI"/>
    <property type="match status" value="1"/>
</dbReference>
<evidence type="ECO:0000256" key="6">
    <source>
        <dbReference type="ARBA" id="ARBA00022723"/>
    </source>
</evidence>
<dbReference type="Pfam" id="PF00128">
    <property type="entry name" value="Alpha-amylase"/>
    <property type="match status" value="2"/>
</dbReference>
<dbReference type="GO" id="GO:2001070">
    <property type="term" value="F:starch binding"/>
    <property type="evidence" value="ECO:0007669"/>
    <property type="project" value="InterPro"/>
</dbReference>
<dbReference type="GO" id="GO:0046872">
    <property type="term" value="F:metal ion binding"/>
    <property type="evidence" value="ECO:0007669"/>
    <property type="project" value="UniProtKB-KW"/>
</dbReference>
<dbReference type="Pfam" id="PF02922">
    <property type="entry name" value="CBM_48"/>
    <property type="match status" value="1"/>
</dbReference>
<accession>A0A6L4X1L7</accession>
<keyword evidence="10" id="KW-0326">Glycosidase</keyword>
<dbReference type="SMART" id="SM00642">
    <property type="entry name" value="Aamy"/>
    <property type="match status" value="2"/>
</dbReference>
<keyword evidence="18" id="KW-0472">Membrane</keyword>
<feature type="transmembrane region" description="Helical" evidence="18">
    <location>
        <begin position="1880"/>
        <end position="1902"/>
    </location>
</feature>
<dbReference type="GO" id="GO:0005975">
    <property type="term" value="P:carbohydrate metabolic process"/>
    <property type="evidence" value="ECO:0007669"/>
    <property type="project" value="InterPro"/>
</dbReference>
<dbReference type="EMBL" id="WBSM01000003">
    <property type="protein sequence ID" value="KAB8288432.1"/>
    <property type="molecule type" value="Genomic_DNA"/>
</dbReference>
<evidence type="ECO:0000313" key="23">
    <source>
        <dbReference type="EMBL" id="KAB8288432.1"/>
    </source>
</evidence>
<keyword evidence="7 19" id="KW-0732">Signal</keyword>
<dbReference type="SUPFAM" id="SSF51445">
    <property type="entry name" value="(Trans)glycosidases"/>
    <property type="match status" value="2"/>
</dbReference>
<feature type="domain" description="Carbohydrate binding module family 25" evidence="22">
    <location>
        <begin position="545"/>
        <end position="622"/>
    </location>
</feature>
<dbReference type="EC" id="3.2.1.41" evidence="12"/>
<dbReference type="InterPro" id="IPR005323">
    <property type="entry name" value="CBM41_pullulanase"/>
</dbReference>
<dbReference type="CDD" id="cd10315">
    <property type="entry name" value="CBM41_pullulanase"/>
    <property type="match status" value="2"/>
</dbReference>
<dbReference type="InterPro" id="IPR031319">
    <property type="entry name" value="A-amylase_C"/>
</dbReference>
<dbReference type="Gene3D" id="2.60.40.1180">
    <property type="entry name" value="Golgi alpha-mannosidase II"/>
    <property type="match status" value="2"/>
</dbReference>
<evidence type="ECO:0000256" key="10">
    <source>
        <dbReference type="ARBA" id="ARBA00023295"/>
    </source>
</evidence>
<comment type="caution">
    <text evidence="23">The sequence shown here is derived from an EMBL/GenBank/DDBJ whole genome shotgun (WGS) entry which is preliminary data.</text>
</comment>
<evidence type="ECO:0000256" key="9">
    <source>
        <dbReference type="ARBA" id="ARBA00022837"/>
    </source>
</evidence>
<keyword evidence="18" id="KW-0812">Transmembrane</keyword>
<evidence type="ECO:0000256" key="14">
    <source>
        <dbReference type="ARBA" id="ARBA00030238"/>
    </source>
</evidence>
<dbReference type="InterPro" id="IPR013784">
    <property type="entry name" value="Carb-bd-like_fold"/>
</dbReference>
<evidence type="ECO:0000256" key="8">
    <source>
        <dbReference type="ARBA" id="ARBA00022801"/>
    </source>
</evidence>
<dbReference type="SUPFAM" id="SSF51011">
    <property type="entry name" value="Glycosyl hydrolase domain"/>
    <property type="match status" value="1"/>
</dbReference>
<evidence type="ECO:0000256" key="13">
    <source>
        <dbReference type="ARBA" id="ARBA00029618"/>
    </source>
</evidence>
<dbReference type="SMART" id="SM00632">
    <property type="entry name" value="Aamy_C"/>
    <property type="match status" value="1"/>
</dbReference>
<keyword evidence="6" id="KW-0479">Metal-binding</keyword>
<feature type="chain" id="PRO_5027102341" description="Alpha-amylase" evidence="19">
    <location>
        <begin position="40"/>
        <end position="1910"/>
    </location>
</feature>
<reference evidence="23 24" key="1">
    <citation type="submission" date="2019-10" db="EMBL/GenBank/DDBJ databases">
        <title>Characterization of the phylogenetic diversity of two novel species belonging to the genus Bifidobacterium: Bifidobacterium cebidarum sp. nov. and Bifidobacterium leontopitheci sp. nov.</title>
        <authorList>
            <person name="Lugli G.A."/>
            <person name="Duranti S."/>
            <person name="Milani C."/>
            <person name="Turroni F."/>
            <person name="Ventura M."/>
        </authorList>
    </citation>
    <scope>NUCLEOTIDE SEQUENCE [LARGE SCALE GENOMIC DNA]</scope>
    <source>
        <strain evidence="23 24">DSM 100688</strain>
    </source>
</reference>
<evidence type="ECO:0000256" key="2">
    <source>
        <dbReference type="ARBA" id="ARBA00001913"/>
    </source>
</evidence>
<evidence type="ECO:0000256" key="19">
    <source>
        <dbReference type="SAM" id="SignalP"/>
    </source>
</evidence>
<gene>
    <name evidence="23" type="ORF">DSM100688_0999</name>
</gene>
<dbReference type="Pfam" id="PF03714">
    <property type="entry name" value="PUD"/>
    <property type="match status" value="2"/>
</dbReference>
<feature type="signal peptide" evidence="19">
    <location>
        <begin position="1"/>
        <end position="39"/>
    </location>
</feature>
<dbReference type="GO" id="GO:0004556">
    <property type="term" value="F:alpha-amylase activity"/>
    <property type="evidence" value="ECO:0007669"/>
    <property type="project" value="UniProtKB-EC"/>
</dbReference>
<feature type="compositionally biased region" description="Basic and acidic residues" evidence="17">
    <location>
        <begin position="1690"/>
        <end position="1735"/>
    </location>
</feature>
<evidence type="ECO:0000256" key="17">
    <source>
        <dbReference type="SAM" id="MobiDB-lite"/>
    </source>
</evidence>
<dbReference type="Gene3D" id="2.60.40.10">
    <property type="entry name" value="Immunoglobulins"/>
    <property type="match status" value="2"/>
</dbReference>
<evidence type="ECO:0000256" key="4">
    <source>
        <dbReference type="ARBA" id="ARBA00012595"/>
    </source>
</evidence>
<evidence type="ECO:0000256" key="18">
    <source>
        <dbReference type="SAM" id="Phobius"/>
    </source>
</evidence>
<dbReference type="InterPro" id="IPR006047">
    <property type="entry name" value="GH13_cat_dom"/>
</dbReference>
<evidence type="ECO:0000313" key="24">
    <source>
        <dbReference type="Proteomes" id="UP000482084"/>
    </source>
</evidence>
<evidence type="ECO:0000256" key="7">
    <source>
        <dbReference type="ARBA" id="ARBA00022729"/>
    </source>
</evidence>
<dbReference type="GO" id="GO:0051060">
    <property type="term" value="F:pullulanase activity"/>
    <property type="evidence" value="ECO:0007669"/>
    <property type="project" value="UniProtKB-EC"/>
</dbReference>
<feature type="domain" description="Glycosyl hydrolase family 13 catalytic" evidence="21">
    <location>
        <begin position="1123"/>
        <end position="1509"/>
    </location>
</feature>
<dbReference type="InterPro" id="IPR013783">
    <property type="entry name" value="Ig-like_fold"/>
</dbReference>
<evidence type="ECO:0000259" key="22">
    <source>
        <dbReference type="SMART" id="SM01066"/>
    </source>
</evidence>
<dbReference type="CDD" id="cd11317">
    <property type="entry name" value="AmyAc_bac_euk_AmyA"/>
    <property type="match status" value="1"/>
</dbReference>
<keyword evidence="24" id="KW-1185">Reference proteome</keyword>
<dbReference type="PRINTS" id="PR00110">
    <property type="entry name" value="ALPHAAMYLASE"/>
</dbReference>
<dbReference type="InterPro" id="IPR006046">
    <property type="entry name" value="Alpha_amylase"/>
</dbReference>
<name>A0A6L4X1L7_9BIFI</name>
<feature type="region of interest" description="Disordered" evidence="17">
    <location>
        <begin position="1607"/>
        <end position="1877"/>
    </location>
</feature>
<feature type="domain" description="Alpha-amylase C-terminal" evidence="20">
    <location>
        <begin position="436"/>
        <end position="516"/>
    </location>
</feature>
<comment type="catalytic activity">
    <reaction evidence="11">
        <text>Hydrolysis of (1-&gt;6)-alpha-D-glucosidic linkages in pullulan, amylopectin and glycogen, and in the alpha- and beta-limit dextrins of amylopectin and glycogen.</text>
        <dbReference type="EC" id="3.2.1.41"/>
    </reaction>
</comment>
<keyword evidence="8" id="KW-0378">Hydrolase</keyword>
<keyword evidence="9" id="KW-0106">Calcium</keyword>
<feature type="compositionally biased region" description="Acidic residues" evidence="17">
    <location>
        <begin position="1736"/>
        <end position="1752"/>
    </location>
</feature>
<organism evidence="23 24">
    <name type="scientific">Bifidobacterium ramosum</name>
    <dbReference type="NCBI Taxonomy" id="1798158"/>
    <lineage>
        <taxon>Bacteria</taxon>
        <taxon>Bacillati</taxon>
        <taxon>Actinomycetota</taxon>
        <taxon>Actinomycetes</taxon>
        <taxon>Bifidobacteriales</taxon>
        <taxon>Bifidobacteriaceae</taxon>
        <taxon>Bifidobacterium</taxon>
    </lineage>
</organism>
<protein>
    <recommendedName>
        <fullName evidence="5">Alpha-amylase</fullName>
        <ecNumber evidence="4">3.2.1.1</ecNumber>
        <ecNumber evidence="12">3.2.1.41</ecNumber>
    </recommendedName>
    <alternativeName>
        <fullName evidence="14">1,4-alpha-D-glucan glucanohydrolase</fullName>
    </alternativeName>
    <alternativeName>
        <fullName evidence="13">Alpha-dextrin endo-1,6-alpha-glucosidase</fullName>
    </alternativeName>
    <alternativeName>
        <fullName evidence="15">Pullulan 6-glucanohydrolase</fullName>
    </alternativeName>
</protein>
<comment type="similarity">
    <text evidence="3 16">Belongs to the glycosyl hydrolase 13 family.</text>
</comment>
<dbReference type="SUPFAM" id="SSF49452">
    <property type="entry name" value="Starch-binding domain-like"/>
    <property type="match status" value="2"/>
</dbReference>
<sequence>MKGKHMVVRQFSSFAKRAAGIGIAVAMGATTLTAAPAYADPTGQTGSAGSTTQQAAQSASAGTGDVIAIAFQTNWNSVAADCTTTYGPEGVGYVQISPPLETIQGTEWWTSYQPVSYKFDSKLGTEAELKNMIKVCNAAGVQVIADAVINHTTGVDRGTGTGVAGSTFDADGDFPAIPYTTENFHDCTKNIGDYTNADEVQNCRLTGLQDLDTSQEYVQDKLADYMNRLLQLGVYGFRVDAVKHIAAADVAAIKAKLAEKSGRDADSIFFEQEVIGNASEAAAIQPSNYVGNGKVSEFNYNAHLSAAFAGDITSEAKGLGKIGGAGWLDSDQAAVWVTNWDTERNSSAITYKKGSKYLLANAFMLAYNYGQPHLYSGYYFDNNDAGAPGATDTSVPDKTCPTDGSMTSGTWQCTERWTAIRGMISFHNAVAGADVTDWKAYDSNVLGFGRGNVGYLALNNSADDSTQTFATSLPAGEYCNVYATGDCSQTVTVKDDGTFDATVGANSAIAIYAGATKDSWTGTAKSDPTDPDLTVNDAAKRATTDTSRTIYYKLPEGWTQAYIHYGINNWAEQGHELMEDAGNGWVKYTVDPKGQSFEYVFTDDNGSWDNPNGGGNYTAQGHWTAVADHEASAGVPADVQQYQPKTTVIVHYKPAEGDTVADRGVYMWGTDKDGNALAAGWHAFTGEDSYGKVFETTVDGAYEADKIGVIVTTEGWDKVGGDRLIDGSTGTAEIWVDGSQPDTTLTAAPEGYQKAADAIDVTIHYHRLADDYASEDGMKAWDIWSWADGVNGAAFPFTGHDDYGLVAKYTLKGSAMSKPQFIVRYGGDGWEAKDPDTDRTIPQSAIVVRADGTASAEIWLVQGDANVYTNGTLYNAAGTIIAASMTDFTTITAKLNKPISADDLASKVSVDGATVKDVKADGNTVVITTAEELNVTKPYTVTIDDYGTQTVALGDIVRSDAFDQKYAYDGDDLGATYTAEKTTFKLWAPTATQVTLRAYDSTDPDADVVNIRKNETVAGDRGVWTFVIDGDLKDYAYDYELTFADGTVNTSADPYAIAAVANGERSVVLSDDEQGDAGDRMPSFSKPTDAIVTEANVRDMTISPTSGVSEANRGKYLGFVEEGTTVDGKAGAASTGIDYLKSLGVTHVQIMPVYDYGSVDETGDLSYNAAGAQNWGYDPENYNVPEGSYSSDPTDPAARVTELKQMVKGLHKNGLRVVMDVVYNHVYNASEHAFNKTVPGYYFRYDANGNLTNSSGCGNDVASERAMARKYIVDSVTYWAKQYNVDGFRFDLMGLIDQTTMKAVREALDKIDPSILVIGEGWDMTDAIGDQETTQPNASKVPGVAFFNDSLRDAIKGSVFSDEDTGFVTGKSGVENLIATNVLGCDNDRDGANDSGHCNNGSADTGYAGADQVVQYVEIHDNLTLYDKLVKSAPSDSEDVRLARAKLADSLIFLSQGITDMQFGQEFLRTKGGNGNSYNAGDAVNAIDWNRVVEQSGSIDYVRGLIALRQSIAALHLSSYDDIAKQMTVLAQDGGVVAYRLIDGDDTYVVAFNANDAAAAVPGVAAGAYTTLAADGKVTLDGGDAVTVGADGKLTVGALSATVVKKVVKDDGGDTPVDPTPDPEPTPDPDPEPTPDPNPTPDPDPEPTPTPDPDQPGGGDGDDTDKPTDPDQPGDGDDSDDTDKPGAGGDTDKPGDNDGKDDTDDGDKPSDGSDDVDKPGDGGDTKPTDPDTGKDDTDDDTDKPGDGDDSDDTDKPSDGDDTDKPGTGDDEQKPSDGDDTNKPGDNDGKDDTDDGDKPSDNKPSTPSDGDDTDKPSDNAKPGDTGGKDDADQPSDTGNGDADKPSNNQPSNDNAGNGSSDDKDAATNADKKSEDMAKTGVSVVGVIAVTVLLLVFGAVSFLCSKSKEVGD</sequence>
<dbReference type="Gene3D" id="3.20.20.80">
    <property type="entry name" value="Glycosidases"/>
    <property type="match status" value="2"/>
</dbReference>
<feature type="compositionally biased region" description="Acidic residues" evidence="17">
    <location>
        <begin position="1672"/>
        <end position="1681"/>
    </location>
</feature>
<dbReference type="InterPro" id="IPR011840">
    <property type="entry name" value="PulA_typeI"/>
</dbReference>
<comment type="cofactor">
    <cofactor evidence="2">
        <name>Ca(2+)</name>
        <dbReference type="ChEBI" id="CHEBI:29108"/>
    </cofactor>
</comment>
<dbReference type="InterPro" id="IPR013780">
    <property type="entry name" value="Glyco_hydro_b"/>
</dbReference>
<evidence type="ECO:0000256" key="15">
    <source>
        <dbReference type="ARBA" id="ARBA00031076"/>
    </source>
</evidence>
<dbReference type="CDD" id="cd11341">
    <property type="entry name" value="AmyAc_Pullulanase_LD-like"/>
    <property type="match status" value="1"/>
</dbReference>
<evidence type="ECO:0000256" key="12">
    <source>
        <dbReference type="ARBA" id="ARBA00024062"/>
    </source>
</evidence>
<dbReference type="Proteomes" id="UP000482084">
    <property type="component" value="Unassembled WGS sequence"/>
</dbReference>
<comment type="catalytic activity">
    <reaction evidence="1">
        <text>Endohydrolysis of (1-&gt;4)-alpha-D-glucosidic linkages in polysaccharides containing three or more (1-&gt;4)-alpha-linked D-glucose units.</text>
        <dbReference type="EC" id="3.2.1.1"/>
    </reaction>
</comment>
<proteinExistence type="inferred from homology"/>
<evidence type="ECO:0000256" key="5">
    <source>
        <dbReference type="ARBA" id="ARBA00017303"/>
    </source>
</evidence>
<dbReference type="InterPro" id="IPR014756">
    <property type="entry name" value="Ig_E-set"/>
</dbReference>
<dbReference type="EC" id="3.2.1.1" evidence="4"/>
<evidence type="ECO:0000256" key="3">
    <source>
        <dbReference type="ARBA" id="ARBA00008061"/>
    </source>
</evidence>
<evidence type="ECO:0000259" key="20">
    <source>
        <dbReference type="SMART" id="SM00632"/>
    </source>
</evidence>
<feature type="compositionally biased region" description="Pro residues" evidence="17">
    <location>
        <begin position="1634"/>
        <end position="1654"/>
    </location>
</feature>